<reference evidence="1" key="1">
    <citation type="submission" date="2014-09" db="EMBL/GenBank/DDBJ databases">
        <authorList>
            <person name="Magalhaes I.L.F."/>
            <person name="Oliveira U."/>
            <person name="Santos F.R."/>
            <person name="Vidigal T.H.D.A."/>
            <person name="Brescovit A.D."/>
            <person name="Santos A.J."/>
        </authorList>
    </citation>
    <scope>NUCLEOTIDE SEQUENCE</scope>
    <source>
        <tissue evidence="1">Shoot tissue taken approximately 20 cm above the soil surface</tissue>
    </source>
</reference>
<organism evidence="1">
    <name type="scientific">Arundo donax</name>
    <name type="common">Giant reed</name>
    <name type="synonym">Donax arundinaceus</name>
    <dbReference type="NCBI Taxonomy" id="35708"/>
    <lineage>
        <taxon>Eukaryota</taxon>
        <taxon>Viridiplantae</taxon>
        <taxon>Streptophyta</taxon>
        <taxon>Embryophyta</taxon>
        <taxon>Tracheophyta</taxon>
        <taxon>Spermatophyta</taxon>
        <taxon>Magnoliopsida</taxon>
        <taxon>Liliopsida</taxon>
        <taxon>Poales</taxon>
        <taxon>Poaceae</taxon>
        <taxon>PACMAD clade</taxon>
        <taxon>Arundinoideae</taxon>
        <taxon>Arundineae</taxon>
        <taxon>Arundo</taxon>
    </lineage>
</organism>
<accession>A0A0A8ZXX7</accession>
<protein>
    <submittedName>
        <fullName evidence="1">Uncharacterized protein</fullName>
    </submittedName>
</protein>
<sequence>MYIVNFSSQQSPVYGSFRGNLLTSYLLSASINFKTFTSGLQCE</sequence>
<reference evidence="1" key="2">
    <citation type="journal article" date="2015" name="Data Brief">
        <title>Shoot transcriptome of the giant reed, Arundo donax.</title>
        <authorList>
            <person name="Barrero R.A."/>
            <person name="Guerrero F.D."/>
            <person name="Moolhuijzen P."/>
            <person name="Goolsby J.A."/>
            <person name="Tidwell J."/>
            <person name="Bellgard S.E."/>
            <person name="Bellgard M.I."/>
        </authorList>
    </citation>
    <scope>NUCLEOTIDE SEQUENCE</scope>
    <source>
        <tissue evidence="1">Shoot tissue taken approximately 20 cm above the soil surface</tissue>
    </source>
</reference>
<dbReference type="AlphaFoldDB" id="A0A0A8ZXX7"/>
<proteinExistence type="predicted"/>
<evidence type="ECO:0000313" key="1">
    <source>
        <dbReference type="EMBL" id="JAD44249.1"/>
    </source>
</evidence>
<dbReference type="EMBL" id="GBRH01253646">
    <property type="protein sequence ID" value="JAD44249.1"/>
    <property type="molecule type" value="Transcribed_RNA"/>
</dbReference>
<name>A0A0A8ZXX7_ARUDO</name>